<organism evidence="3 4">
    <name type="scientific">Roseovarius aquimarinus</name>
    <dbReference type="NCBI Taxonomy" id="1229156"/>
    <lineage>
        <taxon>Bacteria</taxon>
        <taxon>Pseudomonadati</taxon>
        <taxon>Pseudomonadota</taxon>
        <taxon>Alphaproteobacteria</taxon>
        <taxon>Rhodobacterales</taxon>
        <taxon>Roseobacteraceae</taxon>
        <taxon>Roseovarius</taxon>
    </lineage>
</organism>
<accession>A0ABW7I3C9</accession>
<feature type="signal peptide" evidence="1">
    <location>
        <begin position="1"/>
        <end position="23"/>
    </location>
</feature>
<dbReference type="EMBL" id="JBIHMM010000001">
    <property type="protein sequence ID" value="MFH0252598.1"/>
    <property type="molecule type" value="Genomic_DNA"/>
</dbReference>
<sequence>MFHAGKLVAAIAVSTLLALPAAAQEVPASVTLFKNVNVFDGKNEALLEGHDVLVVRNMIQQIGQDIPTSGTYELEVSTGRIERVEALPGSAAGGYEVIVTDEAGKTETREVEVEVIDGEGRTLMPGLIDAHYHLMLAASKGDAWRLEQPDYTHATMVIEANNLLQRGFTSIRDTAGPGFGIKKAVDEGMIPGPRMYLSGTLITQTSGHADRTLPFEEPRVFSGTVPVGEGVMKLDRVVNGRDEVLAAARQNLKQGATQIKIAIGGGVYSFYDPLDVTEFTEDEIKAAVDAASDWGTYVTAHVYTPKGVLRGIRNGLKTIEHGQLMDEETAREMAERGVYLITQPFQADESLKAIADPIQWNKYVQVVEGWEQTAELVKQYDVKMGFGTDLVFAPDMNGTQGDFLGRFSPWFSNIEMLRMITSTNAEILALSGLRNPYQEGPLGVVEEGAYADLILVDGNPLEDINLLGSNGDHIPLVMKDGEIVKNKLN</sequence>
<dbReference type="InterPro" id="IPR032466">
    <property type="entry name" value="Metal_Hydrolase"/>
</dbReference>
<name>A0ABW7I3C9_9RHOB</name>
<evidence type="ECO:0000313" key="4">
    <source>
        <dbReference type="Proteomes" id="UP001607157"/>
    </source>
</evidence>
<feature type="domain" description="Amidohydrolase-related" evidence="2">
    <location>
        <begin position="122"/>
        <end position="484"/>
    </location>
</feature>
<feature type="chain" id="PRO_5046009425" evidence="1">
    <location>
        <begin position="24"/>
        <end position="489"/>
    </location>
</feature>
<evidence type="ECO:0000313" key="3">
    <source>
        <dbReference type="EMBL" id="MFH0252598.1"/>
    </source>
</evidence>
<evidence type="ECO:0000256" key="1">
    <source>
        <dbReference type="SAM" id="SignalP"/>
    </source>
</evidence>
<reference evidence="3 4" key="1">
    <citation type="submission" date="2024-10" db="EMBL/GenBank/DDBJ databases">
        <authorList>
            <person name="Yang X.-N."/>
        </authorList>
    </citation>
    <scope>NUCLEOTIDE SEQUENCE [LARGE SCALE GENOMIC DNA]</scope>
    <source>
        <strain evidence="3 4">CAU 1059</strain>
    </source>
</reference>
<comment type="caution">
    <text evidence="3">The sequence shown here is derived from an EMBL/GenBank/DDBJ whole genome shotgun (WGS) entry which is preliminary data.</text>
</comment>
<protein>
    <submittedName>
        <fullName evidence="3">Amidohydrolase family protein</fullName>
    </submittedName>
</protein>
<dbReference type="Gene3D" id="3.20.20.140">
    <property type="entry name" value="Metal-dependent hydrolases"/>
    <property type="match status" value="1"/>
</dbReference>
<proteinExistence type="predicted"/>
<dbReference type="RefSeq" id="WP_377169317.1">
    <property type="nucleotide sequence ID" value="NZ_JBHTJC010000001.1"/>
</dbReference>
<dbReference type="InterPro" id="IPR051781">
    <property type="entry name" value="Metallo-dep_Hydrolase"/>
</dbReference>
<dbReference type="SUPFAM" id="SSF51556">
    <property type="entry name" value="Metallo-dependent hydrolases"/>
    <property type="match status" value="1"/>
</dbReference>
<evidence type="ECO:0000259" key="2">
    <source>
        <dbReference type="Pfam" id="PF01979"/>
    </source>
</evidence>
<dbReference type="PANTHER" id="PTHR43135">
    <property type="entry name" value="ALPHA-D-RIBOSE 1-METHYLPHOSPHONATE 5-TRIPHOSPHATE DIPHOSPHATASE"/>
    <property type="match status" value="1"/>
</dbReference>
<dbReference type="Gene3D" id="2.30.40.10">
    <property type="entry name" value="Urease, subunit C, domain 1"/>
    <property type="match status" value="2"/>
</dbReference>
<dbReference type="InterPro" id="IPR011059">
    <property type="entry name" value="Metal-dep_hydrolase_composite"/>
</dbReference>
<keyword evidence="1" id="KW-0732">Signal</keyword>
<dbReference type="CDD" id="cd01299">
    <property type="entry name" value="Met_dep_hydrolase_A"/>
    <property type="match status" value="1"/>
</dbReference>
<dbReference type="PANTHER" id="PTHR43135:SF3">
    <property type="entry name" value="ALPHA-D-RIBOSE 1-METHYLPHOSPHONATE 5-TRIPHOSPHATE DIPHOSPHATASE"/>
    <property type="match status" value="1"/>
</dbReference>
<dbReference type="Proteomes" id="UP001607157">
    <property type="component" value="Unassembled WGS sequence"/>
</dbReference>
<dbReference type="Pfam" id="PF01979">
    <property type="entry name" value="Amidohydro_1"/>
    <property type="match status" value="1"/>
</dbReference>
<keyword evidence="4" id="KW-1185">Reference proteome</keyword>
<dbReference type="SUPFAM" id="SSF51338">
    <property type="entry name" value="Composite domain of metallo-dependent hydrolases"/>
    <property type="match status" value="2"/>
</dbReference>
<dbReference type="InterPro" id="IPR006680">
    <property type="entry name" value="Amidohydro-rel"/>
</dbReference>
<gene>
    <name evidence="3" type="ORF">ACGRVM_01725</name>
</gene>
<dbReference type="InterPro" id="IPR057744">
    <property type="entry name" value="OTAase-like"/>
</dbReference>